<protein>
    <recommendedName>
        <fullName evidence="4">Transmembrane protein</fullName>
    </recommendedName>
</protein>
<dbReference type="AlphaFoldDB" id="A0A853IXL8"/>
<dbReference type="Proteomes" id="UP000589716">
    <property type="component" value="Unassembled WGS sequence"/>
</dbReference>
<dbReference type="RefSeq" id="WP_180550783.1">
    <property type="nucleotide sequence ID" value="NZ_JACCKX010000001.1"/>
</dbReference>
<sequence length="191" mass="21354">MAYALGCAVLLWLQPRSPWTVAAFLLPALVFACGWLWRHGWRAASVLLAVAVPAALLACLQRCAPQAHLLYVAEYVAVYGALSAWFAGSLAGTPLITRVARRVHPLTPDMQAYTVRLTRAWALYFAAMAALSLLTFALLGLRAWAFFTLVLSPISLGVFVVGEHFLRYRWHPEFDRASLRQTIRTWREGRL</sequence>
<name>A0A853IXL8_9BURK</name>
<evidence type="ECO:0008006" key="4">
    <source>
        <dbReference type="Google" id="ProtNLM"/>
    </source>
</evidence>
<feature type="transmembrane region" description="Helical" evidence="1">
    <location>
        <begin position="76"/>
        <end position="100"/>
    </location>
</feature>
<feature type="transmembrane region" description="Helical" evidence="1">
    <location>
        <begin position="145"/>
        <end position="166"/>
    </location>
</feature>
<evidence type="ECO:0000313" key="2">
    <source>
        <dbReference type="EMBL" id="NZA02450.1"/>
    </source>
</evidence>
<comment type="caution">
    <text evidence="2">The sequence shown here is derived from an EMBL/GenBank/DDBJ whole genome shotgun (WGS) entry which is preliminary data.</text>
</comment>
<keyword evidence="3" id="KW-1185">Reference proteome</keyword>
<evidence type="ECO:0000256" key="1">
    <source>
        <dbReference type="SAM" id="Phobius"/>
    </source>
</evidence>
<keyword evidence="1" id="KW-0812">Transmembrane</keyword>
<feature type="transmembrane region" description="Helical" evidence="1">
    <location>
        <begin position="19"/>
        <end position="37"/>
    </location>
</feature>
<gene>
    <name evidence="2" type="ORF">H0I39_12980</name>
</gene>
<dbReference type="EMBL" id="JACCKX010000001">
    <property type="protein sequence ID" value="NZA02450.1"/>
    <property type="molecule type" value="Genomic_DNA"/>
</dbReference>
<proteinExistence type="predicted"/>
<feature type="transmembrane region" description="Helical" evidence="1">
    <location>
        <begin position="121"/>
        <end position="139"/>
    </location>
</feature>
<reference evidence="2 3" key="1">
    <citation type="submission" date="2020-07" db="EMBL/GenBank/DDBJ databases">
        <authorList>
            <person name="Maaloum M."/>
        </authorList>
    </citation>
    <scope>NUCLEOTIDE SEQUENCE [LARGE SCALE GENOMIC DNA]</scope>
    <source>
        <strain evidence="2 3">GCS-AN-3</strain>
    </source>
</reference>
<evidence type="ECO:0000313" key="3">
    <source>
        <dbReference type="Proteomes" id="UP000589716"/>
    </source>
</evidence>
<keyword evidence="1" id="KW-1133">Transmembrane helix</keyword>
<feature type="transmembrane region" description="Helical" evidence="1">
    <location>
        <begin position="44"/>
        <end position="64"/>
    </location>
</feature>
<organism evidence="2 3">
    <name type="scientific">Ottowia beijingensis</name>
    <dbReference type="NCBI Taxonomy" id="1207057"/>
    <lineage>
        <taxon>Bacteria</taxon>
        <taxon>Pseudomonadati</taxon>
        <taxon>Pseudomonadota</taxon>
        <taxon>Betaproteobacteria</taxon>
        <taxon>Burkholderiales</taxon>
        <taxon>Comamonadaceae</taxon>
        <taxon>Ottowia</taxon>
    </lineage>
</organism>
<accession>A0A853IXL8</accession>
<keyword evidence="1" id="KW-0472">Membrane</keyword>